<evidence type="ECO:0000313" key="2">
    <source>
        <dbReference type="Proteomes" id="UP000011115"/>
    </source>
</evidence>
<dbReference type="InParanoid" id="M1C2B8"/>
<dbReference type="Gramene" id="PGSC0003DMT400058240">
    <property type="protein sequence ID" value="PGSC0003DMT400058240"/>
    <property type="gene ID" value="PGSC0003DMG402022613"/>
</dbReference>
<reference evidence="2" key="1">
    <citation type="journal article" date="2011" name="Nature">
        <title>Genome sequence and analysis of the tuber crop potato.</title>
        <authorList>
            <consortium name="The Potato Genome Sequencing Consortium"/>
        </authorList>
    </citation>
    <scope>NUCLEOTIDE SEQUENCE [LARGE SCALE GENOMIC DNA]</scope>
    <source>
        <strain evidence="2">cv. DM1-3 516 R44</strain>
    </source>
</reference>
<sequence>MSQLVLRLIPRAFCQHIYRVTLSIKGWTNDEKSPNVLASVWELNLRPMIFNPLH</sequence>
<proteinExistence type="predicted"/>
<dbReference type="Proteomes" id="UP000011115">
    <property type="component" value="Unassembled WGS sequence"/>
</dbReference>
<accession>M1C2B8</accession>
<keyword evidence="2" id="KW-1185">Reference proteome</keyword>
<dbReference type="EnsemblPlants" id="PGSC0003DMT400058240">
    <property type="protein sequence ID" value="PGSC0003DMT400058240"/>
    <property type="gene ID" value="PGSC0003DMG402022613"/>
</dbReference>
<organism evidence="1 2">
    <name type="scientific">Solanum tuberosum</name>
    <name type="common">Potato</name>
    <dbReference type="NCBI Taxonomy" id="4113"/>
    <lineage>
        <taxon>Eukaryota</taxon>
        <taxon>Viridiplantae</taxon>
        <taxon>Streptophyta</taxon>
        <taxon>Embryophyta</taxon>
        <taxon>Tracheophyta</taxon>
        <taxon>Spermatophyta</taxon>
        <taxon>Magnoliopsida</taxon>
        <taxon>eudicotyledons</taxon>
        <taxon>Gunneridae</taxon>
        <taxon>Pentapetalae</taxon>
        <taxon>asterids</taxon>
        <taxon>lamiids</taxon>
        <taxon>Solanales</taxon>
        <taxon>Solanaceae</taxon>
        <taxon>Solanoideae</taxon>
        <taxon>Solaneae</taxon>
        <taxon>Solanum</taxon>
    </lineage>
</organism>
<dbReference type="PaxDb" id="4113-PGSC0003DMT400058240"/>
<dbReference type="HOGENOM" id="CLU_3054166_0_0_1"/>
<protein>
    <submittedName>
        <fullName evidence="1">Uncharacterized protein</fullName>
    </submittedName>
</protein>
<name>M1C2B8_SOLTU</name>
<reference evidence="1" key="2">
    <citation type="submission" date="2015-06" db="UniProtKB">
        <authorList>
            <consortium name="EnsemblPlants"/>
        </authorList>
    </citation>
    <scope>IDENTIFICATION</scope>
    <source>
        <strain evidence="1">DM1-3 516 R44</strain>
    </source>
</reference>
<evidence type="ECO:0000313" key="1">
    <source>
        <dbReference type="EnsemblPlants" id="PGSC0003DMT400058240"/>
    </source>
</evidence>
<dbReference type="AlphaFoldDB" id="M1C2B8"/>